<keyword evidence="4" id="KW-1185">Reference proteome</keyword>
<name>A0ABU1GJ22_9GAMM</name>
<proteinExistence type="predicted"/>
<keyword evidence="2" id="KW-0732">Signal</keyword>
<evidence type="ECO:0000256" key="2">
    <source>
        <dbReference type="SAM" id="SignalP"/>
    </source>
</evidence>
<protein>
    <recommendedName>
        <fullName evidence="5">LTXXQ motif family protein</fullName>
    </recommendedName>
</protein>
<dbReference type="EMBL" id="JARWAL010000003">
    <property type="protein sequence ID" value="MDR5892006.1"/>
    <property type="molecule type" value="Genomic_DNA"/>
</dbReference>
<evidence type="ECO:0000313" key="3">
    <source>
        <dbReference type="EMBL" id="MDR5892006.1"/>
    </source>
</evidence>
<feature type="signal peptide" evidence="2">
    <location>
        <begin position="1"/>
        <end position="21"/>
    </location>
</feature>
<reference evidence="3 4" key="1">
    <citation type="submission" date="2023-04" db="EMBL/GenBank/DDBJ databases">
        <title>A long-awaited taxogenomic arrangement of the family Halomonadaceae.</title>
        <authorList>
            <person name="De La Haba R."/>
            <person name="Chuvochina M."/>
            <person name="Wittouck S."/>
            <person name="Arahal D.R."/>
            <person name="Sanchez-Porro C."/>
            <person name="Hugenholtz P."/>
            <person name="Ventosa A."/>
        </authorList>
    </citation>
    <scope>NUCLEOTIDE SEQUENCE [LARGE SCALE GENOMIC DNA]</scope>
    <source>
        <strain evidence="3 4">DSM 17332</strain>
    </source>
</reference>
<evidence type="ECO:0000313" key="4">
    <source>
        <dbReference type="Proteomes" id="UP001252270"/>
    </source>
</evidence>
<dbReference type="Gene3D" id="1.20.120.1490">
    <property type="match status" value="1"/>
</dbReference>
<dbReference type="Proteomes" id="UP001252270">
    <property type="component" value="Unassembled WGS sequence"/>
</dbReference>
<feature type="chain" id="PRO_5046824799" description="LTXXQ motif family protein" evidence="2">
    <location>
        <begin position="22"/>
        <end position="142"/>
    </location>
</feature>
<evidence type="ECO:0000256" key="1">
    <source>
        <dbReference type="SAM" id="Coils"/>
    </source>
</evidence>
<gene>
    <name evidence="3" type="ORF">QC820_04195</name>
</gene>
<feature type="coiled-coil region" evidence="1">
    <location>
        <begin position="68"/>
        <end position="99"/>
    </location>
</feature>
<sequence length="142" mass="15573">MRPVTLLSALALAFASHATVAAERDVSELSSPIVLLTPAVARNADQLRLNETQREAVQEWMATSPAVREALEDRVVAARAELREMIVQGEERAKREEKAAAIGELEAELLLMRSDCADHWRSVLDEEQFAQALELAGLAEAP</sequence>
<organism evidence="3 4">
    <name type="scientific">Halomonas mongoliensis</name>
    <dbReference type="NCBI Taxonomy" id="321265"/>
    <lineage>
        <taxon>Bacteria</taxon>
        <taxon>Pseudomonadati</taxon>
        <taxon>Pseudomonadota</taxon>
        <taxon>Gammaproteobacteria</taxon>
        <taxon>Oceanospirillales</taxon>
        <taxon>Halomonadaceae</taxon>
        <taxon>Halomonas</taxon>
    </lineage>
</organism>
<keyword evidence="1" id="KW-0175">Coiled coil</keyword>
<dbReference type="RefSeq" id="WP_309635904.1">
    <property type="nucleotide sequence ID" value="NZ_JARWAL010000003.1"/>
</dbReference>
<comment type="caution">
    <text evidence="3">The sequence shown here is derived from an EMBL/GenBank/DDBJ whole genome shotgun (WGS) entry which is preliminary data.</text>
</comment>
<evidence type="ECO:0008006" key="5">
    <source>
        <dbReference type="Google" id="ProtNLM"/>
    </source>
</evidence>
<accession>A0ABU1GJ22</accession>